<comment type="caution">
    <text evidence="1">The sequence shown here is derived from an EMBL/GenBank/DDBJ whole genome shotgun (WGS) entry which is preliminary data.</text>
</comment>
<reference evidence="1 2" key="1">
    <citation type="submission" date="2020-08" db="EMBL/GenBank/DDBJ databases">
        <title>Cohnella phylogeny.</title>
        <authorList>
            <person name="Dunlap C."/>
        </authorList>
    </citation>
    <scope>NUCLEOTIDE SEQUENCE [LARGE SCALE GENOMIC DNA]</scope>
    <source>
        <strain evidence="1 2">DSM 103658</strain>
    </source>
</reference>
<dbReference type="Gene3D" id="3.40.960.10">
    <property type="entry name" value="VSR Endonuclease"/>
    <property type="match status" value="1"/>
</dbReference>
<keyword evidence="1" id="KW-0238">DNA-binding</keyword>
<gene>
    <name evidence="1" type="ORF">H4Q31_13670</name>
</gene>
<dbReference type="EMBL" id="JACJVN010000055">
    <property type="protein sequence ID" value="MBB6678350.1"/>
    <property type="molecule type" value="Genomic_DNA"/>
</dbReference>
<evidence type="ECO:0000313" key="2">
    <source>
        <dbReference type="Proteomes" id="UP000574133"/>
    </source>
</evidence>
<accession>A0A841TGJ3</accession>
<name>A0A841TGJ3_9BACL</name>
<sequence length="233" mass="27506">MMANRQSTVTNVNFELEHRVWLDEHMRRSKGERKRRLENGAHGHGEREALRTVWVPAFGHLEHLHPEYEVIDFQGGTRYIDLAYLRPPYRIAIEIDGYGKHQRDITKREFCDDRVRSAFLINDGWLVIHIGYDDLKERPRLWQMILQQLIGKLYGHEDKIENKLYSQEREIVRLASELGRPVLLGDVKRFLQCGYVNARKAVRQLEDKQILVRVGGGKKRAYGWVLCEEDMKD</sequence>
<proteinExistence type="predicted"/>
<keyword evidence="2" id="KW-1185">Reference proteome</keyword>
<dbReference type="GO" id="GO:0003677">
    <property type="term" value="F:DNA binding"/>
    <property type="evidence" value="ECO:0007669"/>
    <property type="project" value="UniProtKB-KW"/>
</dbReference>
<dbReference type="AlphaFoldDB" id="A0A841TGJ3"/>
<evidence type="ECO:0000313" key="1">
    <source>
        <dbReference type="EMBL" id="MBB6678350.1"/>
    </source>
</evidence>
<organism evidence="1 2">
    <name type="scientific">Cohnella lubricantis</name>
    <dbReference type="NCBI Taxonomy" id="2163172"/>
    <lineage>
        <taxon>Bacteria</taxon>
        <taxon>Bacillati</taxon>
        <taxon>Bacillota</taxon>
        <taxon>Bacilli</taxon>
        <taxon>Bacillales</taxon>
        <taxon>Paenibacillaceae</taxon>
        <taxon>Cohnella</taxon>
    </lineage>
</organism>
<dbReference type="RefSeq" id="WP_185179621.1">
    <property type="nucleotide sequence ID" value="NZ_CBCSEP010000009.1"/>
</dbReference>
<protein>
    <submittedName>
        <fullName evidence="1">DNA-binding response regulator</fullName>
    </submittedName>
</protein>
<dbReference type="Proteomes" id="UP000574133">
    <property type="component" value="Unassembled WGS sequence"/>
</dbReference>